<evidence type="ECO:0000313" key="7">
    <source>
        <dbReference type="EnsemblMetazoa" id="MESCA005343-PA"/>
    </source>
</evidence>
<feature type="transmembrane region" description="Helical" evidence="6">
    <location>
        <begin position="90"/>
        <end position="113"/>
    </location>
</feature>
<sequence length="448" mass="49195">MIFGYFLRVNISAAVVYMIKTPEEQEASEDDIPYYDWDSDTKNLLLSGFFWGYVVAQVPSGLLAKPISTLICGIVTLLHPIAARLGDWQLFLACRIVVGLTQGTVYPCVHTLLAKWTPKTERSFLGSFVYSGAQIGTVIILGTSGAFSETPVGWPSIFFFSGACAVAWSLLYMFFGLDGPEESKSISIAEREYILHHTGSGNTTVQKNLPVPWGALFTSLPFYSLILAHCGFTWGFYTLLTEIPSYLDKGLGLQVNKNALLSALPYFVMWVLSYVMSPISDYLINSGKLSVANTRKFMNSLGQWVPMVCLITCGYMSADQSAGAIACLTIAVGFNSASYSGYMMNHMDLSPNFAGTMMGITNGISNLLSIFAPLLVSAVVKTRQDQWRIVFFITAGVYLVCNTCFVIFGQGTVQSWNEPKNRPSIANLADNDTNNNSNGKDGKEQERH</sequence>
<dbReference type="PANTHER" id="PTHR11662:SF280">
    <property type="entry name" value="FI21844P1-RELATED"/>
    <property type="match status" value="1"/>
</dbReference>
<feature type="transmembrane region" description="Helical" evidence="6">
    <location>
        <begin position="125"/>
        <end position="147"/>
    </location>
</feature>
<dbReference type="Gene3D" id="1.20.1250.20">
    <property type="entry name" value="MFS general substrate transporter like domains"/>
    <property type="match status" value="2"/>
</dbReference>
<dbReference type="GO" id="GO:0006820">
    <property type="term" value="P:monoatomic anion transport"/>
    <property type="evidence" value="ECO:0007669"/>
    <property type="project" value="TreeGrafter"/>
</dbReference>
<dbReference type="SUPFAM" id="SSF103473">
    <property type="entry name" value="MFS general substrate transporter"/>
    <property type="match status" value="1"/>
</dbReference>
<keyword evidence="8" id="KW-1185">Reference proteome</keyword>
<dbReference type="AlphaFoldDB" id="T1GP27"/>
<keyword evidence="4 6" id="KW-0472">Membrane</keyword>
<feature type="transmembrane region" description="Helical" evidence="6">
    <location>
        <begin position="354"/>
        <end position="377"/>
    </location>
</feature>
<evidence type="ECO:0000256" key="2">
    <source>
        <dbReference type="ARBA" id="ARBA00022692"/>
    </source>
</evidence>
<feature type="transmembrane region" description="Helical" evidence="6">
    <location>
        <begin position="154"/>
        <end position="175"/>
    </location>
</feature>
<feature type="compositionally biased region" description="Low complexity" evidence="5">
    <location>
        <begin position="426"/>
        <end position="438"/>
    </location>
</feature>
<proteinExistence type="predicted"/>
<dbReference type="FunFam" id="1.20.1250.20:FF:000532">
    <property type="entry name" value="SLC (SoLute Carrier) homolog"/>
    <property type="match status" value="1"/>
</dbReference>
<evidence type="ECO:0008006" key="9">
    <source>
        <dbReference type="Google" id="ProtNLM"/>
    </source>
</evidence>
<dbReference type="InterPro" id="IPR011701">
    <property type="entry name" value="MFS"/>
</dbReference>
<evidence type="ECO:0000256" key="1">
    <source>
        <dbReference type="ARBA" id="ARBA00004141"/>
    </source>
</evidence>
<dbReference type="HOGENOM" id="CLU_001265_5_0_1"/>
<keyword evidence="3 6" id="KW-1133">Transmembrane helix</keyword>
<dbReference type="GO" id="GO:0016020">
    <property type="term" value="C:membrane"/>
    <property type="evidence" value="ECO:0007669"/>
    <property type="project" value="UniProtKB-SubCell"/>
</dbReference>
<dbReference type="OMA" id="REYILHH"/>
<feature type="transmembrane region" description="Helical" evidence="6">
    <location>
        <begin position="389"/>
        <end position="408"/>
    </location>
</feature>
<organism evidence="7 8">
    <name type="scientific">Megaselia scalaris</name>
    <name type="common">Humpbacked fly</name>
    <name type="synonym">Phora scalaris</name>
    <dbReference type="NCBI Taxonomy" id="36166"/>
    <lineage>
        <taxon>Eukaryota</taxon>
        <taxon>Metazoa</taxon>
        <taxon>Ecdysozoa</taxon>
        <taxon>Arthropoda</taxon>
        <taxon>Hexapoda</taxon>
        <taxon>Insecta</taxon>
        <taxon>Pterygota</taxon>
        <taxon>Neoptera</taxon>
        <taxon>Endopterygota</taxon>
        <taxon>Diptera</taxon>
        <taxon>Brachycera</taxon>
        <taxon>Muscomorpha</taxon>
        <taxon>Platypezoidea</taxon>
        <taxon>Phoridae</taxon>
        <taxon>Megaseliini</taxon>
        <taxon>Megaselia</taxon>
    </lineage>
</organism>
<evidence type="ECO:0000313" key="8">
    <source>
        <dbReference type="Proteomes" id="UP000015102"/>
    </source>
</evidence>
<dbReference type="InterPro" id="IPR036259">
    <property type="entry name" value="MFS_trans_sf"/>
</dbReference>
<feature type="transmembrane region" description="Helical" evidence="6">
    <location>
        <begin position="297"/>
        <end position="315"/>
    </location>
</feature>
<comment type="subcellular location">
    <subcellularLocation>
        <location evidence="1">Membrane</location>
        <topology evidence="1">Multi-pass membrane protein</topology>
    </subcellularLocation>
</comment>
<dbReference type="Pfam" id="PF07690">
    <property type="entry name" value="MFS_1"/>
    <property type="match status" value="1"/>
</dbReference>
<dbReference type="GO" id="GO:0022857">
    <property type="term" value="F:transmembrane transporter activity"/>
    <property type="evidence" value="ECO:0007669"/>
    <property type="project" value="InterPro"/>
</dbReference>
<dbReference type="STRING" id="36166.T1GP27"/>
<dbReference type="CDD" id="cd17318">
    <property type="entry name" value="MFS_SLC17"/>
    <property type="match status" value="1"/>
</dbReference>
<dbReference type="PANTHER" id="PTHR11662">
    <property type="entry name" value="SOLUTE CARRIER FAMILY 17"/>
    <property type="match status" value="1"/>
</dbReference>
<dbReference type="Proteomes" id="UP000015102">
    <property type="component" value="Unassembled WGS sequence"/>
</dbReference>
<evidence type="ECO:0000256" key="5">
    <source>
        <dbReference type="SAM" id="MobiDB-lite"/>
    </source>
</evidence>
<name>T1GP27_MEGSC</name>
<dbReference type="EMBL" id="CAQQ02049345">
    <property type="status" value="NOT_ANNOTATED_CDS"/>
    <property type="molecule type" value="Genomic_DNA"/>
</dbReference>
<protein>
    <recommendedName>
        <fullName evidence="9">Major facilitator superfamily (MFS) profile domain-containing protein</fullName>
    </recommendedName>
</protein>
<feature type="transmembrane region" description="Helical" evidence="6">
    <location>
        <begin position="260"/>
        <end position="277"/>
    </location>
</feature>
<dbReference type="InterPro" id="IPR050382">
    <property type="entry name" value="MFS_Na/Anion_cotransporter"/>
</dbReference>
<feature type="transmembrane region" description="Helical" evidence="6">
    <location>
        <begin position="50"/>
        <end position="78"/>
    </location>
</feature>
<accession>T1GP27</accession>
<keyword evidence="2 6" id="KW-0812">Transmembrane</keyword>
<dbReference type="EnsemblMetazoa" id="MESCA005343-RA">
    <property type="protein sequence ID" value="MESCA005343-PA"/>
    <property type="gene ID" value="MESCA005343"/>
</dbReference>
<evidence type="ECO:0000256" key="3">
    <source>
        <dbReference type="ARBA" id="ARBA00022989"/>
    </source>
</evidence>
<feature type="region of interest" description="Disordered" evidence="5">
    <location>
        <begin position="419"/>
        <end position="448"/>
    </location>
</feature>
<reference evidence="8" key="1">
    <citation type="submission" date="2013-02" db="EMBL/GenBank/DDBJ databases">
        <authorList>
            <person name="Hughes D."/>
        </authorList>
    </citation>
    <scope>NUCLEOTIDE SEQUENCE</scope>
    <source>
        <strain>Durham</strain>
        <strain evidence="8">NC isolate 2 -- Noor lab</strain>
    </source>
</reference>
<evidence type="ECO:0000256" key="4">
    <source>
        <dbReference type="ARBA" id="ARBA00023136"/>
    </source>
</evidence>
<feature type="transmembrane region" description="Helical" evidence="6">
    <location>
        <begin position="220"/>
        <end position="240"/>
    </location>
</feature>
<feature type="transmembrane region" description="Helical" evidence="6">
    <location>
        <begin position="322"/>
        <end position="342"/>
    </location>
</feature>
<evidence type="ECO:0000256" key="6">
    <source>
        <dbReference type="SAM" id="Phobius"/>
    </source>
</evidence>
<reference evidence="7" key="2">
    <citation type="submission" date="2015-06" db="UniProtKB">
        <authorList>
            <consortium name="EnsemblMetazoa"/>
        </authorList>
    </citation>
    <scope>IDENTIFICATION</scope>
</reference>